<sequence>MTSSASSSQLPRILLGALIGAVLGLLMLGVALAAWWLAVARHEPQPIIAPEGFEARLEAAAGGAAFGLTPVYVHDRDGPDSSGAVWLSQITSELEAQGHELRPVPTGDAELTREIERLARRWAEPPRRPLLIWRGPGGLMLCRCDHPRARAQARQLLAASASTSADAVEAQASPPVVAPRRAVEHKGPAYPRLGPPPAKTAAPPAPPVASPARTASPTPSLPGDPAPRRAEAKASPAPRASSARPASPRRTDPPEARRDADSLFF</sequence>
<feature type="compositionally biased region" description="Pro residues" evidence="1">
    <location>
        <begin position="193"/>
        <end position="209"/>
    </location>
</feature>
<evidence type="ECO:0000313" key="4">
    <source>
        <dbReference type="Proteomes" id="UP000197024"/>
    </source>
</evidence>
<evidence type="ECO:0000256" key="1">
    <source>
        <dbReference type="SAM" id="MobiDB-lite"/>
    </source>
</evidence>
<dbReference type="EMBL" id="CP021995">
    <property type="protein sequence ID" value="ASD27240.1"/>
    <property type="molecule type" value="Genomic_DNA"/>
</dbReference>
<accession>A0A1Z3LYH2</accession>
<organism evidence="3 4">
    <name type="scientific">Brevundimonas diminuta</name>
    <name type="common">Pseudomonas diminuta</name>
    <dbReference type="NCBI Taxonomy" id="293"/>
    <lineage>
        <taxon>Bacteria</taxon>
        <taxon>Pseudomonadati</taxon>
        <taxon>Pseudomonadota</taxon>
        <taxon>Alphaproteobacteria</taxon>
        <taxon>Caulobacterales</taxon>
        <taxon>Caulobacteraceae</taxon>
        <taxon>Brevundimonas</taxon>
    </lineage>
</organism>
<dbReference type="Proteomes" id="UP000197024">
    <property type="component" value="Chromosome"/>
</dbReference>
<dbReference type="RefSeq" id="WP_088410966.1">
    <property type="nucleotide sequence ID" value="NZ_CP021995.1"/>
</dbReference>
<reference evidence="3 4" key="1">
    <citation type="submission" date="2017-06" db="EMBL/GenBank/DDBJ databases">
        <title>Biodegradation of gentamicin by bacterial consortia AMQD4 in synthetic medium and raw gentamicin sewage.</title>
        <authorList>
            <person name="Chang H."/>
            <person name="Feng Y."/>
            <person name="Li Z."/>
            <person name="Xue J."/>
            <person name="Cheng D."/>
        </authorList>
    </citation>
    <scope>NUCLEOTIDE SEQUENCE [LARGE SCALE GENOMIC DNA]</scope>
    <source>
        <strain evidence="3 4">BZC3</strain>
    </source>
</reference>
<protein>
    <submittedName>
        <fullName evidence="3">Uncharacterized protein</fullName>
    </submittedName>
</protein>
<keyword evidence="2" id="KW-0472">Membrane</keyword>
<keyword evidence="2" id="KW-1133">Transmembrane helix</keyword>
<evidence type="ECO:0000256" key="2">
    <source>
        <dbReference type="SAM" id="Phobius"/>
    </source>
</evidence>
<dbReference type="STRING" id="293.GCA_000988015_01512"/>
<feature type="transmembrane region" description="Helical" evidence="2">
    <location>
        <begin position="12"/>
        <end position="38"/>
    </location>
</feature>
<gene>
    <name evidence="3" type="ORF">CD943_10280</name>
</gene>
<evidence type="ECO:0000313" key="3">
    <source>
        <dbReference type="EMBL" id="ASD27240.1"/>
    </source>
</evidence>
<proteinExistence type="predicted"/>
<feature type="region of interest" description="Disordered" evidence="1">
    <location>
        <begin position="170"/>
        <end position="265"/>
    </location>
</feature>
<feature type="compositionally biased region" description="Low complexity" evidence="1">
    <location>
        <begin position="233"/>
        <end position="248"/>
    </location>
</feature>
<dbReference type="AlphaFoldDB" id="A0A1Z3LYH2"/>
<name>A0A1Z3LYH2_BREDI</name>
<reference evidence="3 4" key="2">
    <citation type="submission" date="2017-06" db="EMBL/GenBank/DDBJ databases">
        <authorList>
            <person name="Kim H.J."/>
            <person name="Triplett B.A."/>
        </authorList>
    </citation>
    <scope>NUCLEOTIDE SEQUENCE [LARGE SCALE GENOMIC DNA]</scope>
    <source>
        <strain evidence="3 4">BZC3</strain>
    </source>
</reference>
<feature type="compositionally biased region" description="Basic and acidic residues" evidence="1">
    <location>
        <begin position="249"/>
        <end position="265"/>
    </location>
</feature>
<keyword evidence="2" id="KW-0812">Transmembrane</keyword>